<sequence length="549" mass="62168">MAVQHTGKADLILSSNAIFTGIGDQAMPGAVAITHNRISAVGSLDDMRPFIGPDTQIYQFGDQLIMPGFHDFHIHLLLGSLYHDCVNLLEAGSEEEAAEMVKAFADTRPDDPWVFGFSWYHVYWKRKQLPHRATLDRFLPDRPVFLFNAECHGAWLNSKALEMLQITRETPDPPFGQIHKDEHGEPTGFLYETAMGLARKAFDLPRVRREKLFRGFLEKAARLGITSIHDFFPLPGLELGDLELYREFEEKGELLTRIHFLSALNGDLERPRRLREEYASSKLTFSGLKQFLDGVPTTYTAFLIDPYSDRSDTRGDTLIPPDTVKEWVMEADKEGFRVRLHACGDGAVRLGLDCIEAARNQNGVRDARHTIEHIEVIHPDDITRFAELGVISSMQPEHMAAAQTFEDNAYLSRFGKDREPFTWPIRTLLESGASVAFGSDYPIVDLDPFMEIYRAVTRLHNDNQPEGGWNPSERITVAEALRAYTRGTAHGAFREHELGTLEPGKLADIIVLDRNLLEIPVESIRQSNVLLTIMDGKVVYNRERISQLR</sequence>
<dbReference type="Pfam" id="PF07969">
    <property type="entry name" value="Amidohydro_3"/>
    <property type="match status" value="1"/>
</dbReference>
<dbReference type="Gene3D" id="3.10.310.70">
    <property type="match status" value="1"/>
</dbReference>
<dbReference type="Gene3D" id="2.30.40.10">
    <property type="entry name" value="Urease, subunit C, domain 1"/>
    <property type="match status" value="1"/>
</dbReference>
<dbReference type="InterPro" id="IPR011059">
    <property type="entry name" value="Metal-dep_hydrolase_composite"/>
</dbReference>
<proteinExistence type="predicted"/>
<evidence type="ECO:0000313" key="3">
    <source>
        <dbReference type="Proteomes" id="UP000198915"/>
    </source>
</evidence>
<dbReference type="Gene3D" id="3.20.20.140">
    <property type="entry name" value="Metal-dependent hydrolases"/>
    <property type="match status" value="1"/>
</dbReference>
<dbReference type="AlphaFoldDB" id="A0A1I3S5H2"/>
<dbReference type="GO" id="GO:0016810">
    <property type="term" value="F:hydrolase activity, acting on carbon-nitrogen (but not peptide) bonds"/>
    <property type="evidence" value="ECO:0007669"/>
    <property type="project" value="InterPro"/>
</dbReference>
<dbReference type="Proteomes" id="UP000198915">
    <property type="component" value="Unassembled WGS sequence"/>
</dbReference>
<dbReference type="CDD" id="cd01300">
    <property type="entry name" value="YtcJ_like"/>
    <property type="match status" value="1"/>
</dbReference>
<dbReference type="STRING" id="1884381.SAMN05518846_10444"/>
<dbReference type="SUPFAM" id="SSF51556">
    <property type="entry name" value="Metallo-dependent hydrolases"/>
    <property type="match status" value="1"/>
</dbReference>
<feature type="domain" description="Amidohydrolase 3" evidence="1">
    <location>
        <begin position="64"/>
        <end position="540"/>
    </location>
</feature>
<dbReference type="InterPro" id="IPR033932">
    <property type="entry name" value="YtcJ-like"/>
</dbReference>
<dbReference type="InterPro" id="IPR013108">
    <property type="entry name" value="Amidohydro_3"/>
</dbReference>
<organism evidence="2 3">
    <name type="scientific">Brevibacillus centrosporus</name>
    <dbReference type="NCBI Taxonomy" id="54910"/>
    <lineage>
        <taxon>Bacteria</taxon>
        <taxon>Bacillati</taxon>
        <taxon>Bacillota</taxon>
        <taxon>Bacilli</taxon>
        <taxon>Bacillales</taxon>
        <taxon>Paenibacillaceae</taxon>
        <taxon>Brevibacillus</taxon>
    </lineage>
</organism>
<dbReference type="RefSeq" id="WP_092267533.1">
    <property type="nucleotide sequence ID" value="NZ_FORT01000004.1"/>
</dbReference>
<dbReference type="SUPFAM" id="SSF51338">
    <property type="entry name" value="Composite domain of metallo-dependent hydrolases"/>
    <property type="match status" value="1"/>
</dbReference>
<name>A0A1I3S5H2_9BACL</name>
<protein>
    <recommendedName>
        <fullName evidence="1">Amidohydrolase 3 domain-containing protein</fullName>
    </recommendedName>
</protein>
<reference evidence="3" key="1">
    <citation type="submission" date="2016-10" db="EMBL/GenBank/DDBJ databases">
        <authorList>
            <person name="Varghese N."/>
            <person name="Submissions S."/>
        </authorList>
    </citation>
    <scope>NUCLEOTIDE SEQUENCE [LARGE SCALE GENOMIC DNA]</scope>
    <source>
        <strain evidence="3">OK042</strain>
    </source>
</reference>
<gene>
    <name evidence="2" type="ORF">SAMN05518846_10444</name>
</gene>
<dbReference type="InterPro" id="IPR032466">
    <property type="entry name" value="Metal_Hydrolase"/>
</dbReference>
<dbReference type="EMBL" id="FORT01000004">
    <property type="protein sequence ID" value="SFJ53888.1"/>
    <property type="molecule type" value="Genomic_DNA"/>
</dbReference>
<evidence type="ECO:0000259" key="1">
    <source>
        <dbReference type="Pfam" id="PF07969"/>
    </source>
</evidence>
<evidence type="ECO:0000313" key="2">
    <source>
        <dbReference type="EMBL" id="SFJ53888.1"/>
    </source>
</evidence>
<dbReference type="PANTHER" id="PTHR22642:SF2">
    <property type="entry name" value="PROTEIN LONG AFTER FAR-RED 3"/>
    <property type="match status" value="1"/>
</dbReference>
<accession>A0A1I3S5H2</accession>
<keyword evidence="3" id="KW-1185">Reference proteome</keyword>
<dbReference type="PANTHER" id="PTHR22642">
    <property type="entry name" value="IMIDAZOLONEPROPIONASE"/>
    <property type="match status" value="1"/>
</dbReference>